<evidence type="ECO:0000256" key="4">
    <source>
        <dbReference type="ARBA" id="ARBA00022691"/>
    </source>
</evidence>
<reference evidence="8 9" key="1">
    <citation type="journal article" date="2015" name="J. Am. Soc. Brew. Chem.">
        <title>Dissolved carbon dioxide selects for lactic acid bacteria able to grow in and spoil packaged beer.</title>
        <authorList>
            <person name="Bergsveinson J."/>
            <person name="Redekop A."/>
            <person name="Zoerb S."/>
            <person name="Ziola B."/>
        </authorList>
    </citation>
    <scope>NUCLEOTIDE SEQUENCE [LARGE SCALE GENOMIC DNA]</scope>
    <source>
        <strain evidence="8 9">CCC B1205</strain>
    </source>
</reference>
<keyword evidence="5" id="KW-0680">Restriction system</keyword>
<evidence type="ECO:0000256" key="5">
    <source>
        <dbReference type="ARBA" id="ARBA00022747"/>
    </source>
</evidence>
<name>A0A243PPG2_LACPA</name>
<dbReference type="PRINTS" id="PR00105">
    <property type="entry name" value="C5METTRFRASE"/>
</dbReference>
<dbReference type="InterPro" id="IPR050390">
    <property type="entry name" value="C5-Methyltransferase"/>
</dbReference>
<dbReference type="InterPro" id="IPR001525">
    <property type="entry name" value="C5_MeTfrase"/>
</dbReference>
<dbReference type="PROSITE" id="PS51679">
    <property type="entry name" value="SAM_MT_C5"/>
    <property type="match status" value="1"/>
</dbReference>
<dbReference type="Proteomes" id="UP000237433">
    <property type="component" value="Unassembled WGS sequence"/>
</dbReference>
<proteinExistence type="inferred from homology"/>
<dbReference type="EC" id="2.1.1.37" evidence="1"/>
<dbReference type="InterPro" id="IPR029063">
    <property type="entry name" value="SAM-dependent_MTases_sf"/>
</dbReference>
<dbReference type="PANTHER" id="PTHR10629:SF52">
    <property type="entry name" value="DNA (CYTOSINE-5)-METHYLTRANSFERASE 1"/>
    <property type="match status" value="1"/>
</dbReference>
<feature type="active site" evidence="6">
    <location>
        <position position="77"/>
    </location>
</feature>
<evidence type="ECO:0000256" key="6">
    <source>
        <dbReference type="PROSITE-ProRule" id="PRU01016"/>
    </source>
</evidence>
<dbReference type="PANTHER" id="PTHR10629">
    <property type="entry name" value="CYTOSINE-SPECIFIC METHYLTRANSFERASE"/>
    <property type="match status" value="1"/>
</dbReference>
<dbReference type="REBASE" id="208587">
    <property type="entry name" value="M.Lpa2071ORF1873P"/>
</dbReference>
<gene>
    <name evidence="8" type="ORF">ACX51_15900</name>
</gene>
<dbReference type="SUPFAM" id="SSF53335">
    <property type="entry name" value="S-adenosyl-L-methionine-dependent methyltransferases"/>
    <property type="match status" value="1"/>
</dbReference>
<organism evidence="8 9">
    <name type="scientific">Lacticaseibacillus paracasei</name>
    <name type="common">Lactobacillus paracasei</name>
    <dbReference type="NCBI Taxonomy" id="1597"/>
    <lineage>
        <taxon>Bacteria</taxon>
        <taxon>Bacillati</taxon>
        <taxon>Bacillota</taxon>
        <taxon>Bacilli</taxon>
        <taxon>Lactobacillales</taxon>
        <taxon>Lactobacillaceae</taxon>
        <taxon>Lacticaseibacillus</taxon>
    </lineage>
</organism>
<comment type="similarity">
    <text evidence="6 7">Belongs to the class I-like SAM-binding methyltransferase superfamily. C5-methyltransferase family.</text>
</comment>
<comment type="caution">
    <text evidence="8">The sequence shown here is derived from an EMBL/GenBank/DDBJ whole genome shotgun (WGS) entry which is preliminary data.</text>
</comment>
<dbReference type="GO" id="GO:0032259">
    <property type="term" value="P:methylation"/>
    <property type="evidence" value="ECO:0007669"/>
    <property type="project" value="UniProtKB-KW"/>
</dbReference>
<dbReference type="Gene3D" id="3.90.120.10">
    <property type="entry name" value="DNA Methylase, subunit A, domain 2"/>
    <property type="match status" value="1"/>
</dbReference>
<protein>
    <recommendedName>
        <fullName evidence="1">DNA (cytosine-5-)-methyltransferase</fullName>
        <ecNumber evidence="1">2.1.1.37</ecNumber>
    </recommendedName>
</protein>
<evidence type="ECO:0000256" key="2">
    <source>
        <dbReference type="ARBA" id="ARBA00022603"/>
    </source>
</evidence>
<evidence type="ECO:0000256" key="7">
    <source>
        <dbReference type="RuleBase" id="RU000416"/>
    </source>
</evidence>
<dbReference type="AlphaFoldDB" id="A0A243PPG2"/>
<evidence type="ECO:0000256" key="3">
    <source>
        <dbReference type="ARBA" id="ARBA00022679"/>
    </source>
</evidence>
<dbReference type="REBASE" id="659933">
    <property type="entry name" value="M.Lpa044ORF10380P"/>
</dbReference>
<keyword evidence="2 6" id="KW-0489">Methyltransferase</keyword>
<dbReference type="NCBIfam" id="TIGR00675">
    <property type="entry name" value="dcm"/>
    <property type="match status" value="1"/>
</dbReference>
<dbReference type="REBASE" id="393131">
    <property type="entry name" value="M.Lpa34716ORF10495P"/>
</dbReference>
<dbReference type="EMBL" id="LGIY01000065">
    <property type="protein sequence ID" value="POE38091.1"/>
    <property type="molecule type" value="Genomic_DNA"/>
</dbReference>
<dbReference type="GO" id="GO:0009307">
    <property type="term" value="P:DNA restriction-modification system"/>
    <property type="evidence" value="ECO:0007669"/>
    <property type="project" value="UniProtKB-KW"/>
</dbReference>
<dbReference type="Pfam" id="PF00145">
    <property type="entry name" value="DNA_methylase"/>
    <property type="match status" value="1"/>
</dbReference>
<dbReference type="GO" id="GO:0044027">
    <property type="term" value="P:negative regulation of gene expression via chromosomal CpG island methylation"/>
    <property type="evidence" value="ECO:0007669"/>
    <property type="project" value="TreeGrafter"/>
</dbReference>
<dbReference type="RefSeq" id="WP_003588241.1">
    <property type="nucleotide sequence ID" value="NZ_BDIT01000029.1"/>
</dbReference>
<evidence type="ECO:0000256" key="1">
    <source>
        <dbReference type="ARBA" id="ARBA00011975"/>
    </source>
</evidence>
<keyword evidence="3 6" id="KW-0808">Transferase</keyword>
<sequence length="337" mass="38721">MTINAIDLFAGCGGLTEGLEQAGITVKYAVELDPRISKIYEGNHHKTIMINSDIRRISDDDFRRMGHVDIVAGCPPCQGFTQMNRNNKRRAYSDKRNILIEEYLRAVKIIKPNFIMMENVPQIIYYDRFNSMLEELKEIGYSIDFKEINVKDFGIPQSRRRLVLIGALSHDVDFPFRMNTPVKTVRDAIESLPKPTDSSDPIHRIHSNHTPYIQHIIELIPKNGGNRKNLPKKYWLECHKKANIGYSDVYGRMFWDRPSPTITGGCLSPSKGRFLHPTQNRSISVREASILQSFPIDYYFDDKCPKTILAQMIGNAIPPKFAKIQGLYIKEMIENED</sequence>
<dbReference type="Gene3D" id="3.40.50.150">
    <property type="entry name" value="Vaccinia Virus protein VP39"/>
    <property type="match status" value="1"/>
</dbReference>
<evidence type="ECO:0000313" key="8">
    <source>
        <dbReference type="EMBL" id="POE38091.1"/>
    </source>
</evidence>
<accession>A0A243PPG2</accession>
<dbReference type="GO" id="GO:0003886">
    <property type="term" value="F:DNA (cytosine-5-)-methyltransferase activity"/>
    <property type="evidence" value="ECO:0007669"/>
    <property type="project" value="UniProtKB-EC"/>
</dbReference>
<evidence type="ECO:0000313" key="9">
    <source>
        <dbReference type="Proteomes" id="UP000237433"/>
    </source>
</evidence>
<keyword evidence="4 6" id="KW-0949">S-adenosyl-L-methionine</keyword>
<dbReference type="GO" id="GO:0003677">
    <property type="term" value="F:DNA binding"/>
    <property type="evidence" value="ECO:0007669"/>
    <property type="project" value="TreeGrafter"/>
</dbReference>